<proteinExistence type="predicted"/>
<evidence type="ECO:0000313" key="2">
    <source>
        <dbReference type="Proteomes" id="UP000823674"/>
    </source>
</evidence>
<evidence type="ECO:0000313" key="1">
    <source>
        <dbReference type="EMBL" id="KAG5389019.1"/>
    </source>
</evidence>
<protein>
    <submittedName>
        <fullName evidence="1">Uncharacterized protein</fullName>
    </submittedName>
</protein>
<accession>A0ABQ7LR41</accession>
<dbReference type="EMBL" id="JADBGQ010000007">
    <property type="protein sequence ID" value="KAG5389019.1"/>
    <property type="molecule type" value="Genomic_DNA"/>
</dbReference>
<reference evidence="1 2" key="1">
    <citation type="submission" date="2021-03" db="EMBL/GenBank/DDBJ databases">
        <authorList>
            <person name="King G.J."/>
            <person name="Bancroft I."/>
            <person name="Baten A."/>
            <person name="Bloomfield J."/>
            <person name="Borpatragohain P."/>
            <person name="He Z."/>
            <person name="Irish N."/>
            <person name="Irwin J."/>
            <person name="Liu K."/>
            <person name="Mauleon R.P."/>
            <person name="Moore J."/>
            <person name="Morris R."/>
            <person name="Ostergaard L."/>
            <person name="Wang B."/>
            <person name="Wells R."/>
        </authorList>
    </citation>
    <scope>NUCLEOTIDE SEQUENCE [LARGE SCALE GENOMIC DNA]</scope>
    <source>
        <strain evidence="1">R-o-18</strain>
        <tissue evidence="1">Leaf</tissue>
    </source>
</reference>
<organism evidence="1 2">
    <name type="scientific">Brassica rapa subsp. trilocularis</name>
    <dbReference type="NCBI Taxonomy" id="1813537"/>
    <lineage>
        <taxon>Eukaryota</taxon>
        <taxon>Viridiplantae</taxon>
        <taxon>Streptophyta</taxon>
        <taxon>Embryophyta</taxon>
        <taxon>Tracheophyta</taxon>
        <taxon>Spermatophyta</taxon>
        <taxon>Magnoliopsida</taxon>
        <taxon>eudicotyledons</taxon>
        <taxon>Gunneridae</taxon>
        <taxon>Pentapetalae</taxon>
        <taxon>rosids</taxon>
        <taxon>malvids</taxon>
        <taxon>Brassicales</taxon>
        <taxon>Brassicaceae</taxon>
        <taxon>Brassiceae</taxon>
        <taxon>Brassica</taxon>
    </lineage>
</organism>
<sequence length="105" mass="11990">MCDKKVISLVETMKSVFPRFILPDDLQVSRLVVDDFQVSRLAVNDLHGSLLVNAKTTNTEVVRLTTYIEAVHDFIPRFWSNLAYLGRFLCKSSDGRLPCKSSRKK</sequence>
<keyword evidence="2" id="KW-1185">Reference proteome</keyword>
<name>A0ABQ7LR41_BRACM</name>
<gene>
    <name evidence="1" type="primary">A08g506070.1_BraROA</name>
    <name evidence="1" type="ORF">IGI04_030560</name>
</gene>
<dbReference type="Proteomes" id="UP000823674">
    <property type="component" value="Chromosome A08"/>
</dbReference>
<comment type="caution">
    <text evidence="1">The sequence shown here is derived from an EMBL/GenBank/DDBJ whole genome shotgun (WGS) entry which is preliminary data.</text>
</comment>